<protein>
    <submittedName>
        <fullName evidence="1">Uncharacterized protein</fullName>
    </submittedName>
</protein>
<reference evidence="1" key="2">
    <citation type="journal article" date="2017" name="Nat. Commun.">
        <title>Single-virus genomics reveals hidden cosmopolitan and abundant viruses.</title>
        <authorList>
            <person name="Martinez-Hernandez F."/>
            <person name="Fornas O."/>
            <person name="Lluesma Gomez M."/>
            <person name="Bolduc B."/>
            <person name="de la Cruz Pena M.J."/>
            <person name="Martinez J.M."/>
            <person name="Anton J."/>
            <person name="Gasol J.M."/>
            <person name="Rosselli R."/>
            <person name="Rodriguez-Valera F."/>
            <person name="Sullivan M.B."/>
            <person name="Acinas S.G."/>
            <person name="Martinez-Garcia M."/>
        </authorList>
    </citation>
    <scope>NUCLEOTIDE SEQUENCE</scope>
</reference>
<organism evidence="1">
    <name type="scientific">uncultured virus</name>
    <dbReference type="NCBI Taxonomy" id="340016"/>
    <lineage>
        <taxon>Viruses</taxon>
        <taxon>environmental samples</taxon>
    </lineage>
</organism>
<evidence type="ECO:0000313" key="1">
    <source>
        <dbReference type="EMBL" id="ASF00311.1"/>
    </source>
</evidence>
<accession>A0A218MM37</accession>
<sequence length="139" mass="15693">MMKAKLLTLLLVAAVALPSELSKAQVKQIQEFTFAPALNLTYHEESEVHKEAFIALQILDIYSTYRALKYNCVEETNPILGDVPTIPEMIALKSIAQGHVLFNENVSDETYIFMNVGSTLVVVNNYQVWDKARKTCTKR</sequence>
<dbReference type="EMBL" id="KY052827">
    <property type="protein sequence ID" value="ASF00311.1"/>
    <property type="molecule type" value="Genomic_DNA"/>
</dbReference>
<reference evidence="1" key="1">
    <citation type="submission" date="2016-10" db="EMBL/GenBank/DDBJ databases">
        <authorList>
            <person name="Varghese N."/>
        </authorList>
    </citation>
    <scope>NUCLEOTIDE SEQUENCE</scope>
</reference>
<name>A0A218MM37_9VIRU</name>
<proteinExistence type="predicted"/>